<dbReference type="EMBL" id="CAJVPK010005383">
    <property type="protein sequence ID" value="CAG8643985.1"/>
    <property type="molecule type" value="Genomic_DNA"/>
</dbReference>
<name>A0A9N9DQ40_9GLOM</name>
<evidence type="ECO:0000313" key="3">
    <source>
        <dbReference type="Proteomes" id="UP000789706"/>
    </source>
</evidence>
<organism evidence="2 3">
    <name type="scientific">Diversispora eburnea</name>
    <dbReference type="NCBI Taxonomy" id="1213867"/>
    <lineage>
        <taxon>Eukaryota</taxon>
        <taxon>Fungi</taxon>
        <taxon>Fungi incertae sedis</taxon>
        <taxon>Mucoromycota</taxon>
        <taxon>Glomeromycotina</taxon>
        <taxon>Glomeromycetes</taxon>
        <taxon>Diversisporales</taxon>
        <taxon>Diversisporaceae</taxon>
        <taxon>Diversispora</taxon>
    </lineage>
</organism>
<protein>
    <submittedName>
        <fullName evidence="2">2766_t:CDS:1</fullName>
    </submittedName>
</protein>
<accession>A0A9N9DQ40</accession>
<evidence type="ECO:0000256" key="1">
    <source>
        <dbReference type="SAM" id="MobiDB-lite"/>
    </source>
</evidence>
<gene>
    <name evidence="2" type="ORF">DEBURN_LOCUS11255</name>
</gene>
<feature type="non-terminal residue" evidence="2">
    <location>
        <position position="242"/>
    </location>
</feature>
<reference evidence="2" key="1">
    <citation type="submission" date="2021-06" db="EMBL/GenBank/DDBJ databases">
        <authorList>
            <person name="Kallberg Y."/>
            <person name="Tangrot J."/>
            <person name="Rosling A."/>
        </authorList>
    </citation>
    <scope>NUCLEOTIDE SEQUENCE</scope>
    <source>
        <strain evidence="2">AZ414A</strain>
    </source>
</reference>
<dbReference type="AlphaFoldDB" id="A0A9N9DQ40"/>
<sequence>SSACSELPVTSQAQKVDPIESLSTSPPIENHSEQIANTIAIISSNDSISVEEKEVDEFVDLKYKERVSNEIIQNIKEKKLRDQSAIPSKINPVTETSHDHKIIQSEPRTSDVIPINQAQNTISSKIKVPYNQKVEQGLRCELFICANNNDSKINSPDTLVIFGRASFADKSFDIQIPEFSLEEILTGSSKITVQNIVDLFNVAMKVRQKEILYWYCYYKAYEDKIGYIKSMNNIDDKSARTL</sequence>
<feature type="non-terminal residue" evidence="2">
    <location>
        <position position="1"/>
    </location>
</feature>
<proteinExistence type="predicted"/>
<comment type="caution">
    <text evidence="2">The sequence shown here is derived from an EMBL/GenBank/DDBJ whole genome shotgun (WGS) entry which is preliminary data.</text>
</comment>
<feature type="compositionally biased region" description="Polar residues" evidence="1">
    <location>
        <begin position="1"/>
        <end position="14"/>
    </location>
</feature>
<dbReference type="Proteomes" id="UP000789706">
    <property type="component" value="Unassembled WGS sequence"/>
</dbReference>
<evidence type="ECO:0000313" key="2">
    <source>
        <dbReference type="EMBL" id="CAG8643985.1"/>
    </source>
</evidence>
<keyword evidence="3" id="KW-1185">Reference proteome</keyword>
<dbReference type="OrthoDB" id="2429115at2759"/>
<feature type="region of interest" description="Disordered" evidence="1">
    <location>
        <begin position="1"/>
        <end position="29"/>
    </location>
</feature>